<name>A0ABT8BXF9_9VIBR</name>
<proteinExistence type="predicted"/>
<protein>
    <submittedName>
        <fullName evidence="2">Uncharacterized protein</fullName>
    </submittedName>
</protein>
<dbReference type="RefSeq" id="WP_290313000.1">
    <property type="nucleotide sequence ID" value="NZ_JAUFQC010000027.1"/>
</dbReference>
<dbReference type="Proteomes" id="UP001238540">
    <property type="component" value="Unassembled WGS sequence"/>
</dbReference>
<keyword evidence="1" id="KW-1133">Transmembrane helix</keyword>
<feature type="transmembrane region" description="Helical" evidence="1">
    <location>
        <begin position="6"/>
        <end position="23"/>
    </location>
</feature>
<organism evidence="2 3">
    <name type="scientific">Vibrio ostreicida</name>
    <dbReference type="NCBI Taxonomy" id="526588"/>
    <lineage>
        <taxon>Bacteria</taxon>
        <taxon>Pseudomonadati</taxon>
        <taxon>Pseudomonadota</taxon>
        <taxon>Gammaproteobacteria</taxon>
        <taxon>Vibrionales</taxon>
        <taxon>Vibrionaceae</taxon>
        <taxon>Vibrio</taxon>
    </lineage>
</organism>
<evidence type="ECO:0000256" key="1">
    <source>
        <dbReference type="SAM" id="Phobius"/>
    </source>
</evidence>
<evidence type="ECO:0000313" key="2">
    <source>
        <dbReference type="EMBL" id="MDN3611502.1"/>
    </source>
</evidence>
<gene>
    <name evidence="2" type="ORF">QWZ16_18040</name>
</gene>
<comment type="caution">
    <text evidence="2">The sequence shown here is derived from an EMBL/GenBank/DDBJ whole genome shotgun (WGS) entry which is preliminary data.</text>
</comment>
<reference evidence="3" key="1">
    <citation type="journal article" date="2019" name="Int. J. Syst. Evol. Microbiol.">
        <title>The Global Catalogue of Microorganisms (GCM) 10K type strain sequencing project: providing services to taxonomists for standard genome sequencing and annotation.</title>
        <authorList>
            <consortium name="The Broad Institute Genomics Platform"/>
            <consortium name="The Broad Institute Genome Sequencing Center for Infectious Disease"/>
            <person name="Wu L."/>
            <person name="Ma J."/>
        </authorList>
    </citation>
    <scope>NUCLEOTIDE SEQUENCE [LARGE SCALE GENOMIC DNA]</scope>
    <source>
        <strain evidence="3">CECT 7398</strain>
    </source>
</reference>
<evidence type="ECO:0000313" key="3">
    <source>
        <dbReference type="Proteomes" id="UP001238540"/>
    </source>
</evidence>
<keyword evidence="1" id="KW-0472">Membrane</keyword>
<sequence>MSHINTVSFVSVFYVTFYTLFGTKRMRKLNNTQHGRVPLNRHLLKRLRKKWTESREASRAVQGAQALGVDWLN</sequence>
<accession>A0ABT8BXF9</accession>
<dbReference type="EMBL" id="JAUFQC010000027">
    <property type="protein sequence ID" value="MDN3611502.1"/>
    <property type="molecule type" value="Genomic_DNA"/>
</dbReference>
<keyword evidence="3" id="KW-1185">Reference proteome</keyword>
<keyword evidence="1" id="KW-0812">Transmembrane</keyword>